<sequence>MPCSKNIGTNTMQMHNSETKAGPTICAAPSRIAAFTALPCSRCQLMFSMVTVASSTRMPTANASPPNVITLRVCPLTANSAMADSTARGIDAAMIKVERQLPRNSRIIALVSSAAMMPSWATLPTDCLTNTEASPSSEVFSDGGKVSLMRGSICRIPSMIDSVEMLPFFSAGISTARWPSTRTILVCGGEPSRTWATWPMVISAPSTVLIGKSLSSSIALGLLLSRIVYSLGPSLAVPTGMIWFCSARALPTSWADKPLAARA</sequence>
<proteinExistence type="predicted"/>
<evidence type="ECO:0000313" key="1">
    <source>
        <dbReference type="EMBL" id="KWV84825.1"/>
    </source>
</evidence>
<organism evidence="1 2">
    <name type="scientific">Pseudomonas fluorescens</name>
    <dbReference type="NCBI Taxonomy" id="294"/>
    <lineage>
        <taxon>Bacteria</taxon>
        <taxon>Pseudomonadati</taxon>
        <taxon>Pseudomonadota</taxon>
        <taxon>Gammaproteobacteria</taxon>
        <taxon>Pseudomonadales</taxon>
        <taxon>Pseudomonadaceae</taxon>
        <taxon>Pseudomonas</taxon>
    </lineage>
</organism>
<dbReference type="AlphaFoldDB" id="A0A109LC72"/>
<name>A0A109LC72_PSEFL</name>
<accession>A0A109LC72</accession>
<reference evidence="1 2" key="1">
    <citation type="submission" date="2015-05" db="EMBL/GenBank/DDBJ databases">
        <title>A genomic and transcriptomic approach to investigate the blue pigment phenotype in Pseudomonas fluorescens.</title>
        <authorList>
            <person name="Andreani N.A."/>
            <person name="Cardazzo B."/>
        </authorList>
    </citation>
    <scope>NUCLEOTIDE SEQUENCE [LARGE SCALE GENOMIC DNA]</scope>
    <source>
        <strain evidence="1 2">Ps_22</strain>
    </source>
</reference>
<protein>
    <submittedName>
        <fullName evidence="1">Uncharacterized protein</fullName>
    </submittedName>
</protein>
<dbReference type="EMBL" id="LCYA01000152">
    <property type="protein sequence ID" value="KWV84825.1"/>
    <property type="molecule type" value="Genomic_DNA"/>
</dbReference>
<evidence type="ECO:0000313" key="2">
    <source>
        <dbReference type="Proteomes" id="UP000061348"/>
    </source>
</evidence>
<gene>
    <name evidence="1" type="ORF">PFLmoz3_05539</name>
</gene>
<comment type="caution">
    <text evidence="1">The sequence shown here is derived from an EMBL/GenBank/DDBJ whole genome shotgun (WGS) entry which is preliminary data.</text>
</comment>
<dbReference type="Proteomes" id="UP000061348">
    <property type="component" value="Unassembled WGS sequence"/>
</dbReference>